<evidence type="ECO:0000256" key="11">
    <source>
        <dbReference type="SAM" id="MobiDB-lite"/>
    </source>
</evidence>
<reference evidence="15" key="2">
    <citation type="submission" date="2025-08" db="UniProtKB">
        <authorList>
            <consortium name="Ensembl"/>
        </authorList>
    </citation>
    <scope>IDENTIFICATION</scope>
</reference>
<dbReference type="FunFam" id="2.60.40.10:FF:000465">
    <property type="entry name" value="Granulocyte colony-stimulating factor receptor"/>
    <property type="match status" value="1"/>
</dbReference>
<evidence type="ECO:0000256" key="3">
    <source>
        <dbReference type="ARBA" id="ARBA00022692"/>
    </source>
</evidence>
<keyword evidence="8" id="KW-0675">Receptor</keyword>
<keyword evidence="10" id="KW-0393">Immunoglobulin domain</keyword>
<dbReference type="GO" id="GO:0001780">
    <property type="term" value="P:neutrophil homeostasis"/>
    <property type="evidence" value="ECO:0007669"/>
    <property type="project" value="Ensembl"/>
</dbReference>
<evidence type="ECO:0000256" key="7">
    <source>
        <dbReference type="ARBA" id="ARBA00023136"/>
    </source>
</evidence>
<dbReference type="CDD" id="cd00063">
    <property type="entry name" value="FN3"/>
    <property type="match status" value="2"/>
</dbReference>
<dbReference type="GO" id="GO:0030225">
    <property type="term" value="P:macrophage differentiation"/>
    <property type="evidence" value="ECO:0007669"/>
    <property type="project" value="Ensembl"/>
</dbReference>
<comment type="similarity">
    <text evidence="2">Belongs to the type I cytokine receptor family. Type 2 subfamily.</text>
</comment>
<dbReference type="InterPro" id="IPR052672">
    <property type="entry name" value="Type1_Cytokine_Rcpt_Type2"/>
</dbReference>
<dbReference type="GO" id="GO:0030223">
    <property type="term" value="P:neutrophil differentiation"/>
    <property type="evidence" value="ECO:0007669"/>
    <property type="project" value="Ensembl"/>
</dbReference>
<evidence type="ECO:0000256" key="6">
    <source>
        <dbReference type="ARBA" id="ARBA00022989"/>
    </source>
</evidence>
<dbReference type="GO" id="GO:0035162">
    <property type="term" value="P:embryonic hemopoiesis"/>
    <property type="evidence" value="ECO:0007669"/>
    <property type="project" value="Ensembl"/>
</dbReference>
<evidence type="ECO:0000256" key="5">
    <source>
        <dbReference type="ARBA" id="ARBA00022737"/>
    </source>
</evidence>
<reference evidence="16" key="1">
    <citation type="submission" date="2018-06" db="EMBL/GenBank/DDBJ databases">
        <title>Genome assembly of Danube salmon.</title>
        <authorList>
            <person name="Macqueen D.J."/>
            <person name="Gundappa M.K."/>
        </authorList>
    </citation>
    <scope>NUCLEOTIDE SEQUENCE [LARGE SCALE GENOMIC DNA]</scope>
</reference>
<dbReference type="Proteomes" id="UP000314982">
    <property type="component" value="Unassembled WGS sequence"/>
</dbReference>
<dbReference type="GO" id="GO:1901534">
    <property type="term" value="P:positive regulation of hematopoietic progenitor cell differentiation"/>
    <property type="evidence" value="ECO:0007669"/>
    <property type="project" value="Ensembl"/>
</dbReference>
<evidence type="ECO:0000256" key="13">
    <source>
        <dbReference type="SAM" id="SignalP"/>
    </source>
</evidence>
<dbReference type="Gene3D" id="2.60.40.10">
    <property type="entry name" value="Immunoglobulins"/>
    <property type="match status" value="7"/>
</dbReference>
<evidence type="ECO:0000256" key="9">
    <source>
        <dbReference type="ARBA" id="ARBA00023180"/>
    </source>
</evidence>
<accession>A0A4W5PYW8</accession>
<evidence type="ECO:0000313" key="15">
    <source>
        <dbReference type="Ensembl" id="ENSHHUP00000066800.1"/>
    </source>
</evidence>
<feature type="domain" description="Fibronectin type-III" evidence="14">
    <location>
        <begin position="254"/>
        <end position="354"/>
    </location>
</feature>
<dbReference type="Pfam" id="PF06328">
    <property type="entry name" value="Lep_receptor_Ig"/>
    <property type="match status" value="1"/>
</dbReference>
<dbReference type="GO" id="GO:0045658">
    <property type="term" value="P:regulation of neutrophil differentiation"/>
    <property type="evidence" value="ECO:0007669"/>
    <property type="project" value="Ensembl"/>
</dbReference>
<dbReference type="GO" id="GO:0140313">
    <property type="term" value="F:molecular sequestering activity"/>
    <property type="evidence" value="ECO:0007669"/>
    <property type="project" value="Ensembl"/>
</dbReference>
<evidence type="ECO:0000256" key="12">
    <source>
        <dbReference type="SAM" id="Phobius"/>
    </source>
</evidence>
<dbReference type="GeneTree" id="ENSGT00940000158915"/>
<keyword evidence="6 12" id="KW-1133">Transmembrane helix</keyword>
<dbReference type="InterPro" id="IPR013783">
    <property type="entry name" value="Ig-like_fold"/>
</dbReference>
<feature type="chain" id="PRO_5021274503" evidence="13">
    <location>
        <begin position="20"/>
        <end position="872"/>
    </location>
</feature>
<evidence type="ECO:0000259" key="14">
    <source>
        <dbReference type="PROSITE" id="PS50853"/>
    </source>
</evidence>
<keyword evidence="9" id="KW-0325">Glycoprotein</keyword>
<feature type="domain" description="Fibronectin type-III" evidence="14">
    <location>
        <begin position="553"/>
        <end position="645"/>
    </location>
</feature>
<comment type="subcellular location">
    <subcellularLocation>
        <location evidence="1">Membrane</location>
        <topology evidence="1">Single-pass type I membrane protein</topology>
    </subcellularLocation>
</comment>
<keyword evidence="7 12" id="KW-0472">Membrane</keyword>
<sequence>MASAWITMFATLLLAFVNGRKDEVHTSPSVRVHTSTPVVALGSPVTASCVIRDDCPLIKGAVWHLNNIVWHLNQRLIPSSPAAANESGRTSAAANESGWVSTVLYSVANQSGWNSTVFIPSFTDTKGYLTCCVLHTFPCQIVGAVEIRAGFPPPAPQNLSCLTNLTKPETLSCQWDPGQDTHLPTQYTLYTEIRDLRESNTYVLPPGVHHYRIPRTGFVFFSEIEVYVKAVNALGQATSTPLLLEPLESAKFDPPKVLKVQAEPNRYGCLRLSWGLSEQQTWVTTVTLEVRLKTANSKQWSKEPVPVLRLMRQRPMEVCRLLHGKEYHIQIRVRYHQSPWSEWSNSNTAVTLEKAPTGRLDSWMKVSREQRQMPLSVHLFWKPSKKFRDNGKILSYVVSRQRQPTKKGQLCVTLDSHCVFQLPRGARKVFLSAGNAAGTSSPTEVEVFQHRALAAVSDVNVLPHDESSLLVQWTSIHSSIVTGYVVEWRPLWEMDPSLILFDHIDRNQSSTLISERIEPYNPYGISVYPRYKDGIGLPQTVEAYSRQKAPSATPNLRVREILHSRIELTWEEIPLCQRNGIVQSYQIFYWDEQGNTKVVTAELEKRRVVLRELHRSSSYKAFIMVSTGGGSLNGSEVILKTEHRDYFTIILIVISSGVGLSLLIIISVLVCFSTHERLKMCFWPKIPDPANSSIKRFNTLDSMQDIPPVHDMQESSLVYLSHLSLLDLPKKGLEKMGGEITDDPWCHCSDTSDLGESICGCPHALSPSYIGSHQHSVPYATVVFDSPYSIQPPIQSHAYLRSESTQPLLEEELEEPSSPKEYQNVPIRGTSGEKDSFRECLDDGPGKGELCTLWDDFPLLRALAMNDVQSET</sequence>
<dbReference type="Ensembl" id="ENSHHUT00000069053.1">
    <property type="protein sequence ID" value="ENSHHUP00000066800.1"/>
    <property type="gene ID" value="ENSHHUG00000039373.1"/>
</dbReference>
<feature type="region of interest" description="Disordered" evidence="11">
    <location>
        <begin position="805"/>
        <end position="839"/>
    </location>
</feature>
<feature type="transmembrane region" description="Helical" evidence="12">
    <location>
        <begin position="646"/>
        <end position="672"/>
    </location>
</feature>
<evidence type="ECO:0000256" key="1">
    <source>
        <dbReference type="ARBA" id="ARBA00004479"/>
    </source>
</evidence>
<dbReference type="GO" id="GO:0060216">
    <property type="term" value="P:definitive hemopoiesis"/>
    <property type="evidence" value="ECO:0007669"/>
    <property type="project" value="Ensembl"/>
</dbReference>
<dbReference type="SUPFAM" id="SSF48726">
    <property type="entry name" value="Immunoglobulin"/>
    <property type="match status" value="1"/>
</dbReference>
<keyword evidence="4 13" id="KW-0732">Signal</keyword>
<name>A0A4W5PYW8_9TELE</name>
<dbReference type="InterPro" id="IPR036179">
    <property type="entry name" value="Ig-like_dom_sf"/>
</dbReference>
<dbReference type="STRING" id="62062.ENSHHUP00000066800"/>
<organism evidence="15 16">
    <name type="scientific">Hucho hucho</name>
    <name type="common">huchen</name>
    <dbReference type="NCBI Taxonomy" id="62062"/>
    <lineage>
        <taxon>Eukaryota</taxon>
        <taxon>Metazoa</taxon>
        <taxon>Chordata</taxon>
        <taxon>Craniata</taxon>
        <taxon>Vertebrata</taxon>
        <taxon>Euteleostomi</taxon>
        <taxon>Actinopterygii</taxon>
        <taxon>Neopterygii</taxon>
        <taxon>Teleostei</taxon>
        <taxon>Protacanthopterygii</taxon>
        <taxon>Salmoniformes</taxon>
        <taxon>Salmonidae</taxon>
        <taxon>Salmoninae</taxon>
        <taxon>Hucho</taxon>
    </lineage>
</organism>
<dbReference type="GO" id="GO:0005886">
    <property type="term" value="C:plasma membrane"/>
    <property type="evidence" value="ECO:0007669"/>
    <property type="project" value="UniProtKB-ARBA"/>
</dbReference>
<dbReference type="PANTHER" id="PTHR48423">
    <property type="entry name" value="INTERLEUKIN-27 RECEPTOR SUBUNIT ALPHA"/>
    <property type="match status" value="1"/>
</dbReference>
<dbReference type="InterPro" id="IPR003961">
    <property type="entry name" value="FN3_dom"/>
</dbReference>
<keyword evidence="5" id="KW-0677">Repeat</keyword>
<evidence type="ECO:0000256" key="4">
    <source>
        <dbReference type="ARBA" id="ARBA00022729"/>
    </source>
</evidence>
<dbReference type="InterPro" id="IPR036116">
    <property type="entry name" value="FN3_sf"/>
</dbReference>
<dbReference type="PANTHER" id="PTHR48423:SF1">
    <property type="entry name" value="INTERLEUKIN-27 RECEPTOR SUBUNIT ALPHA"/>
    <property type="match status" value="1"/>
</dbReference>
<feature type="domain" description="Fibronectin type-III" evidence="14">
    <location>
        <begin position="455"/>
        <end position="552"/>
    </location>
</feature>
<dbReference type="SUPFAM" id="SSF49265">
    <property type="entry name" value="Fibronectin type III"/>
    <property type="match status" value="3"/>
</dbReference>
<evidence type="ECO:0000313" key="16">
    <source>
        <dbReference type="Proteomes" id="UP000314982"/>
    </source>
</evidence>
<proteinExistence type="inferred from homology"/>
<protein>
    <submittedName>
        <fullName evidence="15">Colony stimulating factor 3 receptor</fullName>
    </submittedName>
</protein>
<keyword evidence="16" id="KW-1185">Reference proteome</keyword>
<dbReference type="InterPro" id="IPR010457">
    <property type="entry name" value="IgC2-like_lig-bd"/>
</dbReference>
<reference evidence="15" key="3">
    <citation type="submission" date="2025-09" db="UniProtKB">
        <authorList>
            <consortium name="Ensembl"/>
        </authorList>
    </citation>
    <scope>IDENTIFICATION</scope>
</reference>
<dbReference type="GO" id="GO:0030224">
    <property type="term" value="P:monocyte differentiation"/>
    <property type="evidence" value="ECO:0007669"/>
    <property type="project" value="Ensembl"/>
</dbReference>
<dbReference type="Pfam" id="PF00041">
    <property type="entry name" value="fn3"/>
    <property type="match status" value="2"/>
</dbReference>
<dbReference type="SMART" id="SM00060">
    <property type="entry name" value="FN3"/>
    <property type="match status" value="4"/>
</dbReference>
<feature type="signal peptide" evidence="13">
    <location>
        <begin position="1"/>
        <end position="19"/>
    </location>
</feature>
<evidence type="ECO:0000256" key="8">
    <source>
        <dbReference type="ARBA" id="ARBA00023170"/>
    </source>
</evidence>
<dbReference type="PROSITE" id="PS50853">
    <property type="entry name" value="FN3"/>
    <property type="match status" value="4"/>
</dbReference>
<evidence type="ECO:0000256" key="2">
    <source>
        <dbReference type="ARBA" id="ARBA00008921"/>
    </source>
</evidence>
<evidence type="ECO:0000256" key="10">
    <source>
        <dbReference type="ARBA" id="ARBA00023319"/>
    </source>
</evidence>
<feature type="domain" description="Fibronectin type-III" evidence="14">
    <location>
        <begin position="155"/>
        <end position="252"/>
    </location>
</feature>
<keyword evidence="3 12" id="KW-0812">Transmembrane</keyword>
<dbReference type="AlphaFoldDB" id="A0A4W5PYW8"/>